<evidence type="ECO:0000256" key="2">
    <source>
        <dbReference type="ARBA" id="ARBA00005982"/>
    </source>
</evidence>
<dbReference type="InterPro" id="IPR000109">
    <property type="entry name" value="POT_fam"/>
</dbReference>
<sequence>MSQKNSDTAFFGQPKGLSTIFYTVMWERFSYYGMRAILIYYIYYAVNKGGLGMSQYNAAAIMSIYGSLVFISTLLGGWISDRIWGTYKTTFIGGILIMMGHICLSTPLGVAALYLSIAFIVLGSGFLNPSASATVGNLYDKNDQRRDAGFSLYVFGINFGAMIAPIVVPWASSGFGFHVFGNVTNFHAGFVLAAIGMLLGLIQYYFASNKYLPAKSFKPEDPMTKQEKKQVLIKFSYGIISLLIVLGAMALLHALNINNIINLITIIAVVLPIIYFAIIFKSNKVSHSERRKVIAYIPLFLAAIIFWGIEESGAVVLALFAENRTVLHLGSWYFQAANFQLLNPLFIMILTPIFVALWNSWKKQPTAPTKFAVGLGFAGLSYLVMAIPGALFGTSGRVSPLWLVLSWFIVEIGEMLISPIGLSVTTQLSPKVFKTQMMSLWYLSDAVAQAINAQIIRFYTPKTEVNYFIAVGIVSIVFGILLLFGVKKISALMGDSK</sequence>
<dbReference type="PROSITE" id="PS50850">
    <property type="entry name" value="MFS"/>
    <property type="match status" value="1"/>
</dbReference>
<feature type="transmembrane region" description="Helical" evidence="8">
    <location>
        <begin position="188"/>
        <end position="207"/>
    </location>
</feature>
<feature type="transmembrane region" description="Helical" evidence="8">
    <location>
        <begin position="371"/>
        <end position="392"/>
    </location>
</feature>
<accession>A0A6G7B7F3</accession>
<comment type="subcellular location">
    <subcellularLocation>
        <location evidence="1">Cell membrane</location>
        <topology evidence="1">Multi-pass membrane protein</topology>
    </subcellularLocation>
</comment>
<dbReference type="Gene3D" id="1.20.1250.20">
    <property type="entry name" value="MFS general substrate transporter like domains"/>
    <property type="match status" value="1"/>
</dbReference>
<evidence type="ECO:0000256" key="8">
    <source>
        <dbReference type="SAM" id="Phobius"/>
    </source>
</evidence>
<evidence type="ECO:0000256" key="4">
    <source>
        <dbReference type="ARBA" id="ARBA00022475"/>
    </source>
</evidence>
<keyword evidence="6 8" id="KW-1133">Transmembrane helix</keyword>
<dbReference type="RefSeq" id="WP_006734668.1">
    <property type="nucleotide sequence ID" value="NZ_CP049228.1"/>
</dbReference>
<dbReference type="InterPro" id="IPR050171">
    <property type="entry name" value="MFS_Transporters"/>
</dbReference>
<evidence type="ECO:0000256" key="1">
    <source>
        <dbReference type="ARBA" id="ARBA00004651"/>
    </source>
</evidence>
<organism evidence="10 11">
    <name type="scientific">Lactobacillus iners</name>
    <dbReference type="NCBI Taxonomy" id="147802"/>
    <lineage>
        <taxon>Bacteria</taxon>
        <taxon>Bacillati</taxon>
        <taxon>Bacillota</taxon>
        <taxon>Bacilli</taxon>
        <taxon>Lactobacillales</taxon>
        <taxon>Lactobacillaceae</taxon>
        <taxon>Lactobacillus</taxon>
    </lineage>
</organism>
<name>A0A6G7B7F3_9LACO</name>
<evidence type="ECO:0000256" key="7">
    <source>
        <dbReference type="ARBA" id="ARBA00023136"/>
    </source>
</evidence>
<feature type="transmembrane region" description="Helical" evidence="8">
    <location>
        <begin position="29"/>
        <end position="46"/>
    </location>
</feature>
<dbReference type="PANTHER" id="PTHR23517">
    <property type="entry name" value="RESISTANCE PROTEIN MDTM, PUTATIVE-RELATED-RELATED"/>
    <property type="match status" value="1"/>
</dbReference>
<dbReference type="SUPFAM" id="SSF103473">
    <property type="entry name" value="MFS general substrate transporter"/>
    <property type="match status" value="1"/>
</dbReference>
<dbReference type="NCBIfam" id="TIGR00924">
    <property type="entry name" value="yjdL_sub1_fam"/>
    <property type="match status" value="1"/>
</dbReference>
<dbReference type="GO" id="GO:0005886">
    <property type="term" value="C:plasma membrane"/>
    <property type="evidence" value="ECO:0007669"/>
    <property type="project" value="UniProtKB-SubCell"/>
</dbReference>
<dbReference type="InterPro" id="IPR036259">
    <property type="entry name" value="MFS_trans_sf"/>
</dbReference>
<keyword evidence="4" id="KW-1003">Cell membrane</keyword>
<evidence type="ECO:0000256" key="6">
    <source>
        <dbReference type="ARBA" id="ARBA00022989"/>
    </source>
</evidence>
<gene>
    <name evidence="10" type="ORF">G6Z83_00190</name>
</gene>
<keyword evidence="3" id="KW-0813">Transport</keyword>
<feature type="domain" description="Major facilitator superfamily (MFS) profile" evidence="9">
    <location>
        <begin position="1"/>
        <end position="212"/>
    </location>
</feature>
<feature type="transmembrane region" description="Helical" evidence="8">
    <location>
        <begin position="293"/>
        <end position="321"/>
    </location>
</feature>
<evidence type="ECO:0000313" key="11">
    <source>
        <dbReference type="Proteomes" id="UP000501676"/>
    </source>
</evidence>
<feature type="transmembrane region" description="Helical" evidence="8">
    <location>
        <begin position="260"/>
        <end position="281"/>
    </location>
</feature>
<reference evidence="10 11" key="1">
    <citation type="submission" date="2020-02" db="EMBL/GenBank/DDBJ databases">
        <title>Complete genome sequences of six Lactobacillus iners strains isolated from the human vagina.</title>
        <authorList>
            <person name="France M.T."/>
            <person name="Rutt L."/>
            <person name="Narina S."/>
            <person name="Arbaugh S."/>
            <person name="Humphrys M.S."/>
            <person name="Ma B."/>
            <person name="Hayward M.R."/>
            <person name="Relman D."/>
            <person name="Kwon D.S."/>
            <person name="Ravel J."/>
        </authorList>
    </citation>
    <scope>NUCLEOTIDE SEQUENCE [LARGE SCALE GENOMIC DNA]</scope>
    <source>
        <strain evidence="10 11">C0210C1</strain>
    </source>
</reference>
<dbReference type="GO" id="GO:1904680">
    <property type="term" value="F:peptide transmembrane transporter activity"/>
    <property type="evidence" value="ECO:0007669"/>
    <property type="project" value="InterPro"/>
</dbReference>
<dbReference type="CDD" id="cd17346">
    <property type="entry name" value="MFS_DtpA_like"/>
    <property type="match status" value="1"/>
</dbReference>
<feature type="transmembrane region" description="Helical" evidence="8">
    <location>
        <begin position="341"/>
        <end position="359"/>
    </location>
</feature>
<feature type="transmembrane region" description="Helical" evidence="8">
    <location>
        <begin position="150"/>
        <end position="168"/>
    </location>
</feature>
<evidence type="ECO:0000256" key="3">
    <source>
        <dbReference type="ARBA" id="ARBA00022448"/>
    </source>
</evidence>
<evidence type="ECO:0000313" key="10">
    <source>
        <dbReference type="EMBL" id="QIH23249.1"/>
    </source>
</evidence>
<feature type="transmembrane region" description="Helical" evidence="8">
    <location>
        <begin position="404"/>
        <end position="428"/>
    </location>
</feature>
<dbReference type="Proteomes" id="UP000501676">
    <property type="component" value="Chromosome"/>
</dbReference>
<dbReference type="PANTHER" id="PTHR23517:SF15">
    <property type="entry name" value="PROTON-DEPENDENT OLIGOPEPTIDE FAMILY TRANSPORT PROTEIN"/>
    <property type="match status" value="1"/>
</dbReference>
<feature type="transmembrane region" description="Helical" evidence="8">
    <location>
        <begin position="235"/>
        <end position="254"/>
    </location>
</feature>
<keyword evidence="7 8" id="KW-0472">Membrane</keyword>
<dbReference type="Pfam" id="PF00854">
    <property type="entry name" value="PTR2"/>
    <property type="match status" value="1"/>
</dbReference>
<feature type="transmembrane region" description="Helical" evidence="8">
    <location>
        <begin position="58"/>
        <end position="79"/>
    </location>
</feature>
<dbReference type="InterPro" id="IPR020846">
    <property type="entry name" value="MFS_dom"/>
</dbReference>
<proteinExistence type="inferred from homology"/>
<dbReference type="GO" id="GO:0015833">
    <property type="term" value="P:peptide transport"/>
    <property type="evidence" value="ECO:0007669"/>
    <property type="project" value="InterPro"/>
</dbReference>
<evidence type="ECO:0000256" key="5">
    <source>
        <dbReference type="ARBA" id="ARBA00022692"/>
    </source>
</evidence>
<feature type="transmembrane region" description="Helical" evidence="8">
    <location>
        <begin position="91"/>
        <end position="122"/>
    </location>
</feature>
<protein>
    <submittedName>
        <fullName evidence="10">MFS transporter</fullName>
    </submittedName>
</protein>
<dbReference type="AlphaFoldDB" id="A0A6G7B7F3"/>
<dbReference type="InterPro" id="IPR005279">
    <property type="entry name" value="Dipep/tripep_permease"/>
</dbReference>
<comment type="similarity">
    <text evidence="2">Belongs to the major facilitator superfamily. Proton-dependent oligopeptide transporter (POT/PTR) (TC 2.A.17) family.</text>
</comment>
<keyword evidence="5 8" id="KW-0812">Transmembrane</keyword>
<dbReference type="EMBL" id="CP049228">
    <property type="protein sequence ID" value="QIH23249.1"/>
    <property type="molecule type" value="Genomic_DNA"/>
</dbReference>
<feature type="transmembrane region" description="Helical" evidence="8">
    <location>
        <begin position="465"/>
        <end position="486"/>
    </location>
</feature>
<evidence type="ECO:0000259" key="9">
    <source>
        <dbReference type="PROSITE" id="PS50850"/>
    </source>
</evidence>